<evidence type="ECO:0000313" key="2">
    <source>
        <dbReference type="EMBL" id="JAE31539.1"/>
    </source>
</evidence>
<dbReference type="EMBL" id="GBRH01166357">
    <property type="protein sequence ID" value="JAE31539.1"/>
    <property type="molecule type" value="Transcribed_RNA"/>
</dbReference>
<accession>A0A0A9H6W4</accession>
<evidence type="ECO:0000256" key="1">
    <source>
        <dbReference type="SAM" id="MobiDB-lite"/>
    </source>
</evidence>
<dbReference type="AlphaFoldDB" id="A0A0A9H6W4"/>
<reference evidence="2" key="2">
    <citation type="journal article" date="2015" name="Data Brief">
        <title>Shoot transcriptome of the giant reed, Arundo donax.</title>
        <authorList>
            <person name="Barrero R.A."/>
            <person name="Guerrero F.D."/>
            <person name="Moolhuijzen P."/>
            <person name="Goolsby J.A."/>
            <person name="Tidwell J."/>
            <person name="Bellgard S.E."/>
            <person name="Bellgard M.I."/>
        </authorList>
    </citation>
    <scope>NUCLEOTIDE SEQUENCE</scope>
    <source>
        <tissue evidence="2">Shoot tissue taken approximately 20 cm above the soil surface</tissue>
    </source>
</reference>
<organism evidence="2">
    <name type="scientific">Arundo donax</name>
    <name type="common">Giant reed</name>
    <name type="synonym">Donax arundinaceus</name>
    <dbReference type="NCBI Taxonomy" id="35708"/>
    <lineage>
        <taxon>Eukaryota</taxon>
        <taxon>Viridiplantae</taxon>
        <taxon>Streptophyta</taxon>
        <taxon>Embryophyta</taxon>
        <taxon>Tracheophyta</taxon>
        <taxon>Spermatophyta</taxon>
        <taxon>Magnoliopsida</taxon>
        <taxon>Liliopsida</taxon>
        <taxon>Poales</taxon>
        <taxon>Poaceae</taxon>
        <taxon>PACMAD clade</taxon>
        <taxon>Arundinoideae</taxon>
        <taxon>Arundineae</taxon>
        <taxon>Arundo</taxon>
    </lineage>
</organism>
<protein>
    <submittedName>
        <fullName evidence="2">Uncharacterized protein</fullName>
    </submittedName>
</protein>
<feature type="region of interest" description="Disordered" evidence="1">
    <location>
        <begin position="18"/>
        <end position="40"/>
    </location>
</feature>
<feature type="compositionally biased region" description="Basic and acidic residues" evidence="1">
    <location>
        <begin position="18"/>
        <end position="28"/>
    </location>
</feature>
<reference evidence="2" key="1">
    <citation type="submission" date="2014-09" db="EMBL/GenBank/DDBJ databases">
        <authorList>
            <person name="Magalhaes I.L.F."/>
            <person name="Oliveira U."/>
            <person name="Santos F.R."/>
            <person name="Vidigal T.H.D.A."/>
            <person name="Brescovit A.D."/>
            <person name="Santos A.J."/>
        </authorList>
    </citation>
    <scope>NUCLEOTIDE SEQUENCE</scope>
    <source>
        <tissue evidence="2">Shoot tissue taken approximately 20 cm above the soil surface</tissue>
    </source>
</reference>
<proteinExistence type="predicted"/>
<name>A0A0A9H6W4_ARUDO</name>
<sequence>MLPILVSLFPDLVKLHDKNTKSKDEKKEKMGKKISSCRYG</sequence>